<dbReference type="Gene3D" id="1.10.238.10">
    <property type="entry name" value="EF-hand"/>
    <property type="match status" value="1"/>
</dbReference>
<evidence type="ECO:0000256" key="5">
    <source>
        <dbReference type="ARBA" id="ARBA00022824"/>
    </source>
</evidence>
<dbReference type="GO" id="GO:0005783">
    <property type="term" value="C:endoplasmic reticulum"/>
    <property type="evidence" value="ECO:0007669"/>
    <property type="project" value="UniProtKB-ARBA"/>
</dbReference>
<evidence type="ECO:0000259" key="12">
    <source>
        <dbReference type="PROSITE" id="PS50059"/>
    </source>
</evidence>
<protein>
    <recommendedName>
        <fullName evidence="2 10">peptidylprolyl isomerase</fullName>
        <ecNumber evidence="2 10">5.2.1.8</ecNumber>
    </recommendedName>
</protein>
<evidence type="ECO:0000256" key="6">
    <source>
        <dbReference type="ARBA" id="ARBA00022837"/>
    </source>
</evidence>
<comment type="catalytic activity">
    <reaction evidence="1 10">
        <text>[protein]-peptidylproline (omega=180) = [protein]-peptidylproline (omega=0)</text>
        <dbReference type="Rhea" id="RHEA:16237"/>
        <dbReference type="Rhea" id="RHEA-COMP:10747"/>
        <dbReference type="Rhea" id="RHEA-COMP:10748"/>
        <dbReference type="ChEBI" id="CHEBI:83833"/>
        <dbReference type="ChEBI" id="CHEBI:83834"/>
        <dbReference type="EC" id="5.2.1.8"/>
    </reaction>
</comment>
<name>A0A016WZR7_9BILA</name>
<feature type="domain" description="PPIase FKBP-type" evidence="12">
    <location>
        <begin position="77"/>
        <end position="166"/>
    </location>
</feature>
<evidence type="ECO:0000313" key="14">
    <source>
        <dbReference type="EMBL" id="EYC44503.1"/>
    </source>
</evidence>
<dbReference type="InterPro" id="IPR011992">
    <property type="entry name" value="EF-hand-dom_pair"/>
</dbReference>
<dbReference type="InterPro" id="IPR018247">
    <property type="entry name" value="EF_Hand_1_Ca_BS"/>
</dbReference>
<keyword evidence="4" id="KW-0677">Repeat</keyword>
<feature type="signal peptide" evidence="11">
    <location>
        <begin position="1"/>
        <end position="17"/>
    </location>
</feature>
<dbReference type="InterPro" id="IPR052273">
    <property type="entry name" value="PPIase_FKBP"/>
</dbReference>
<gene>
    <name evidence="14" type="primary">Acey_s0459.g1835</name>
    <name evidence="14" type="synonym">Acey-fkb-7</name>
    <name evidence="14" type="ORF">Y032_0459g1835</name>
</gene>
<dbReference type="STRING" id="53326.A0A016WZR7"/>
<evidence type="ECO:0000259" key="13">
    <source>
        <dbReference type="PROSITE" id="PS50222"/>
    </source>
</evidence>
<evidence type="ECO:0000256" key="3">
    <source>
        <dbReference type="ARBA" id="ARBA00022729"/>
    </source>
</evidence>
<accession>A0A016WZR7</accession>
<dbReference type="SUPFAM" id="SSF54534">
    <property type="entry name" value="FKBP-like"/>
    <property type="match status" value="1"/>
</dbReference>
<keyword evidence="5" id="KW-0256">Endoplasmic reticulum</keyword>
<evidence type="ECO:0000256" key="7">
    <source>
        <dbReference type="ARBA" id="ARBA00023110"/>
    </source>
</evidence>
<dbReference type="EC" id="5.2.1.8" evidence="2 10"/>
<dbReference type="Pfam" id="PF00254">
    <property type="entry name" value="FKBP_C"/>
    <property type="match status" value="1"/>
</dbReference>
<feature type="chain" id="PRO_5001491803" description="peptidylprolyl isomerase" evidence="11">
    <location>
        <begin position="18"/>
        <end position="300"/>
    </location>
</feature>
<proteinExistence type="predicted"/>
<dbReference type="PROSITE" id="PS50059">
    <property type="entry name" value="FKBP_PPIASE"/>
    <property type="match status" value="1"/>
</dbReference>
<keyword evidence="3 11" id="KW-0732">Signal</keyword>
<dbReference type="PANTHER" id="PTHR46222:SF3">
    <property type="entry name" value="PEPTIDYLPROLYL ISOMERASE"/>
    <property type="match status" value="1"/>
</dbReference>
<dbReference type="OrthoDB" id="1902587at2759"/>
<evidence type="ECO:0000256" key="1">
    <source>
        <dbReference type="ARBA" id="ARBA00000971"/>
    </source>
</evidence>
<reference evidence="15" key="1">
    <citation type="journal article" date="2015" name="Nat. Genet.">
        <title>The genome and transcriptome of the zoonotic hookworm Ancylostoma ceylanicum identify infection-specific gene families.</title>
        <authorList>
            <person name="Schwarz E.M."/>
            <person name="Hu Y."/>
            <person name="Antoshechkin I."/>
            <person name="Miller M.M."/>
            <person name="Sternberg P.W."/>
            <person name="Aroian R.V."/>
        </authorList>
    </citation>
    <scope>NUCLEOTIDE SEQUENCE</scope>
    <source>
        <strain evidence="15">HY135</strain>
    </source>
</reference>
<dbReference type="PANTHER" id="PTHR46222">
    <property type="entry name" value="PEPTIDYL-PROLYL CIS-TRANS ISOMERASE FKBP7/14"/>
    <property type="match status" value="1"/>
</dbReference>
<dbReference type="InterPro" id="IPR002048">
    <property type="entry name" value="EF_hand_dom"/>
</dbReference>
<evidence type="ECO:0000256" key="10">
    <source>
        <dbReference type="PROSITE-ProRule" id="PRU00277"/>
    </source>
</evidence>
<keyword evidence="6" id="KW-0106">Calcium</keyword>
<evidence type="ECO:0000256" key="11">
    <source>
        <dbReference type="SAM" id="SignalP"/>
    </source>
</evidence>
<dbReference type="PROSITE" id="PS00018">
    <property type="entry name" value="EF_HAND_1"/>
    <property type="match status" value="1"/>
</dbReference>
<dbReference type="Gene3D" id="3.10.50.40">
    <property type="match status" value="1"/>
</dbReference>
<feature type="domain" description="EF-hand" evidence="13">
    <location>
        <begin position="210"/>
        <end position="245"/>
    </location>
</feature>
<dbReference type="SUPFAM" id="SSF47473">
    <property type="entry name" value="EF-hand"/>
    <property type="match status" value="1"/>
</dbReference>
<evidence type="ECO:0000313" key="15">
    <source>
        <dbReference type="Proteomes" id="UP000024635"/>
    </source>
</evidence>
<keyword evidence="8" id="KW-0325">Glycoprotein</keyword>
<dbReference type="GO" id="GO:0003755">
    <property type="term" value="F:peptidyl-prolyl cis-trans isomerase activity"/>
    <property type="evidence" value="ECO:0007669"/>
    <property type="project" value="UniProtKB-KW"/>
</dbReference>
<comment type="caution">
    <text evidence="14">The sequence shown here is derived from an EMBL/GenBank/DDBJ whole genome shotgun (WGS) entry which is preliminary data.</text>
</comment>
<evidence type="ECO:0000256" key="9">
    <source>
        <dbReference type="ARBA" id="ARBA00023235"/>
    </source>
</evidence>
<dbReference type="GO" id="GO:0005509">
    <property type="term" value="F:calcium ion binding"/>
    <property type="evidence" value="ECO:0007669"/>
    <property type="project" value="InterPro"/>
</dbReference>
<dbReference type="AlphaFoldDB" id="A0A016WZR7"/>
<evidence type="ECO:0000256" key="4">
    <source>
        <dbReference type="ARBA" id="ARBA00022737"/>
    </source>
</evidence>
<dbReference type="PROSITE" id="PS50222">
    <property type="entry name" value="EF_HAND_2"/>
    <property type="match status" value="1"/>
</dbReference>
<evidence type="ECO:0000256" key="8">
    <source>
        <dbReference type="ARBA" id="ARBA00023180"/>
    </source>
</evidence>
<dbReference type="EMBL" id="JARK01000059">
    <property type="protein sequence ID" value="EYC44503.1"/>
    <property type="molecule type" value="Genomic_DNA"/>
</dbReference>
<keyword evidence="7 10" id="KW-0697">Rotamase</keyword>
<dbReference type="InterPro" id="IPR001179">
    <property type="entry name" value="PPIase_FKBP_dom"/>
</dbReference>
<sequence length="300" mass="34264">MRAPALLCILSVIKVHGETSVGKSEDSIPVIEIRGEGKPMTAAQIRHLEEITNGGPLDIKVEKTWVPAKCETPAKRKDFVTFHYKVFTENGRKIYQTYNEGPVTMQLGVGMTMPGLDKGLKGMCAEELRKLQVPYRLSRKAKSKVWRNIPNDEHWLTFNLEMLSVERYSHSRQFKFLDVDAKGKLTEAGLLKWLEQMKEYGKTWKNEDIDNVLAVKYYIKYFDINGDGVVDEKEFTRVMERDEAAMATLKSKAKGRKRDPGVAWILDFDNDGIASYKEVDDAPELLEKGPTRLPTFKDEL</sequence>
<evidence type="ECO:0000256" key="2">
    <source>
        <dbReference type="ARBA" id="ARBA00013194"/>
    </source>
</evidence>
<keyword evidence="15" id="KW-1185">Reference proteome</keyword>
<organism evidence="14 15">
    <name type="scientific">Ancylostoma ceylanicum</name>
    <dbReference type="NCBI Taxonomy" id="53326"/>
    <lineage>
        <taxon>Eukaryota</taxon>
        <taxon>Metazoa</taxon>
        <taxon>Ecdysozoa</taxon>
        <taxon>Nematoda</taxon>
        <taxon>Chromadorea</taxon>
        <taxon>Rhabditida</taxon>
        <taxon>Rhabditina</taxon>
        <taxon>Rhabditomorpha</taxon>
        <taxon>Strongyloidea</taxon>
        <taxon>Ancylostomatidae</taxon>
        <taxon>Ancylostomatinae</taxon>
        <taxon>Ancylostoma</taxon>
    </lineage>
</organism>
<dbReference type="Proteomes" id="UP000024635">
    <property type="component" value="Unassembled WGS sequence"/>
</dbReference>
<keyword evidence="9 10" id="KW-0413">Isomerase</keyword>
<dbReference type="InterPro" id="IPR046357">
    <property type="entry name" value="PPIase_dom_sf"/>
</dbReference>